<dbReference type="AlphaFoldDB" id="A0A4D6KRJ1"/>
<proteinExistence type="predicted"/>
<protein>
    <submittedName>
        <fullName evidence="2">Uncharacterized protein</fullName>
    </submittedName>
</protein>
<accession>A0A4D6KRJ1</accession>
<evidence type="ECO:0000313" key="3">
    <source>
        <dbReference type="Proteomes" id="UP000501690"/>
    </source>
</evidence>
<feature type="compositionally biased region" description="Low complexity" evidence="1">
    <location>
        <begin position="16"/>
        <end position="25"/>
    </location>
</feature>
<name>A0A4D6KRJ1_VIGUN</name>
<gene>
    <name evidence="2" type="ORF">DEO72_LG1g2949</name>
</gene>
<feature type="compositionally biased region" description="Polar residues" evidence="1">
    <location>
        <begin position="101"/>
        <end position="110"/>
    </location>
</feature>
<feature type="region of interest" description="Disordered" evidence="1">
    <location>
        <begin position="16"/>
        <end position="110"/>
    </location>
</feature>
<reference evidence="2 3" key="1">
    <citation type="submission" date="2019-04" db="EMBL/GenBank/DDBJ databases">
        <title>An improved genome assembly and genetic linkage map for asparagus bean, Vigna unguiculata ssp. sesquipedialis.</title>
        <authorList>
            <person name="Xia Q."/>
            <person name="Zhang R."/>
            <person name="Dong Y."/>
        </authorList>
    </citation>
    <scope>NUCLEOTIDE SEQUENCE [LARGE SCALE GENOMIC DNA]</scope>
    <source>
        <tissue evidence="2">Leaf</tissue>
    </source>
</reference>
<organism evidence="2 3">
    <name type="scientific">Vigna unguiculata</name>
    <name type="common">Cowpea</name>
    <dbReference type="NCBI Taxonomy" id="3917"/>
    <lineage>
        <taxon>Eukaryota</taxon>
        <taxon>Viridiplantae</taxon>
        <taxon>Streptophyta</taxon>
        <taxon>Embryophyta</taxon>
        <taxon>Tracheophyta</taxon>
        <taxon>Spermatophyta</taxon>
        <taxon>Magnoliopsida</taxon>
        <taxon>eudicotyledons</taxon>
        <taxon>Gunneridae</taxon>
        <taxon>Pentapetalae</taxon>
        <taxon>rosids</taxon>
        <taxon>fabids</taxon>
        <taxon>Fabales</taxon>
        <taxon>Fabaceae</taxon>
        <taxon>Papilionoideae</taxon>
        <taxon>50 kb inversion clade</taxon>
        <taxon>NPAAA clade</taxon>
        <taxon>indigoferoid/millettioid clade</taxon>
        <taxon>Phaseoleae</taxon>
        <taxon>Vigna</taxon>
    </lineage>
</organism>
<sequence length="110" mass="11852">MPMTSPLSLEITTCSTASATGGSASELPLRRIGEPVALDTPPSEVPDSDESNRAETDPAPPDHLTAPPDRPSEPDTLEDIFTCKQERTIGDSARKRKENVKITTTTQTYL</sequence>
<evidence type="ECO:0000313" key="2">
    <source>
        <dbReference type="EMBL" id="QCD79310.1"/>
    </source>
</evidence>
<feature type="compositionally biased region" description="Basic and acidic residues" evidence="1">
    <location>
        <begin position="84"/>
        <end position="93"/>
    </location>
</feature>
<dbReference type="EMBL" id="CP039345">
    <property type="protein sequence ID" value="QCD79310.1"/>
    <property type="molecule type" value="Genomic_DNA"/>
</dbReference>
<evidence type="ECO:0000256" key="1">
    <source>
        <dbReference type="SAM" id="MobiDB-lite"/>
    </source>
</evidence>
<keyword evidence="3" id="KW-1185">Reference proteome</keyword>
<dbReference type="Proteomes" id="UP000501690">
    <property type="component" value="Linkage Group LG1"/>
</dbReference>